<accession>A0A9D4HKZ5</accession>
<evidence type="ECO:0000256" key="5">
    <source>
        <dbReference type="ARBA" id="ARBA00022946"/>
    </source>
</evidence>
<evidence type="ECO:0000256" key="7">
    <source>
        <dbReference type="ARBA" id="ARBA00023128"/>
    </source>
</evidence>
<proteinExistence type="inferred from homology"/>
<feature type="domain" description="Membrane insertase YidC/Oxa/ALB C-terminal" evidence="11">
    <location>
        <begin position="124"/>
        <end position="256"/>
    </location>
</feature>
<keyword evidence="8 10" id="KW-0472">Membrane</keyword>
<dbReference type="AlphaFoldDB" id="A0A9D4HKZ5"/>
<keyword evidence="6 10" id="KW-1133">Transmembrane helix</keyword>
<evidence type="ECO:0000256" key="2">
    <source>
        <dbReference type="ARBA" id="ARBA00009877"/>
    </source>
</evidence>
<feature type="transmembrane region" description="Helical" evidence="10">
    <location>
        <begin position="201"/>
        <end position="225"/>
    </location>
</feature>
<evidence type="ECO:0000259" key="11">
    <source>
        <dbReference type="Pfam" id="PF02096"/>
    </source>
</evidence>
<evidence type="ECO:0000256" key="3">
    <source>
        <dbReference type="ARBA" id="ARBA00022692"/>
    </source>
</evidence>
<evidence type="ECO:0000256" key="8">
    <source>
        <dbReference type="ARBA" id="ARBA00023136"/>
    </source>
</evidence>
<keyword evidence="5" id="KW-0809">Transit peptide</keyword>
<feature type="non-terminal residue" evidence="12">
    <location>
        <position position="1"/>
    </location>
</feature>
<gene>
    <name evidence="12" type="ORF">DPMN_065300</name>
</gene>
<keyword evidence="3 9" id="KW-0812">Transmembrane</keyword>
<dbReference type="PANTHER" id="PTHR12428:SF66">
    <property type="entry name" value="MITOCHONDRIAL INNER MEMBRANE PROTEIN OXA1L"/>
    <property type="match status" value="1"/>
</dbReference>
<sequence length="262" mass="29664">MASTVKKLTILSKSFSKNAFVCSRHLHYRCEKNLSWQRHFLHKARPQHTIFLLSARLASTNMGIPSGYIPDVPTPPKLDIIEHLPQLNSLGEPYLSSLGLGSWFPPGRMQAILEFFHVSVDIPWWASITAVAITVRCLLFPLLVKQRRVLTNMVNHKPTVERLQKRVEIAKVKGNNVEVAKYAQQLREFMVQNEINPLKSLYAPLVQFPLMLSMFLGLRSMAALPVESFKSGGALWFTDLTVPDPYFVLPVVTFASLLLIVE</sequence>
<comment type="similarity">
    <text evidence="2 9">Belongs to the OXA1/ALB3/YidC family.</text>
</comment>
<dbReference type="CDD" id="cd20069">
    <property type="entry name" value="5TM_Oxa1-like"/>
    <property type="match status" value="1"/>
</dbReference>
<evidence type="ECO:0000256" key="4">
    <source>
        <dbReference type="ARBA" id="ARBA00022792"/>
    </source>
</evidence>
<keyword evidence="7" id="KW-0496">Mitochondrion</keyword>
<dbReference type="GO" id="GO:0032979">
    <property type="term" value="P:protein insertion into mitochondrial inner membrane from matrix"/>
    <property type="evidence" value="ECO:0007669"/>
    <property type="project" value="TreeGrafter"/>
</dbReference>
<keyword evidence="13" id="KW-1185">Reference proteome</keyword>
<comment type="caution">
    <text evidence="12">The sequence shown here is derived from an EMBL/GenBank/DDBJ whole genome shotgun (WGS) entry which is preliminary data.</text>
</comment>
<comment type="subcellular location">
    <subcellularLocation>
        <location evidence="9">Membrane</location>
        <topology evidence="9">Multi-pass membrane protein</topology>
    </subcellularLocation>
    <subcellularLocation>
        <location evidence="1">Mitochondrion inner membrane</location>
        <topology evidence="1">Multi-pass membrane protein</topology>
    </subcellularLocation>
</comment>
<evidence type="ECO:0000256" key="10">
    <source>
        <dbReference type="SAM" id="Phobius"/>
    </source>
</evidence>
<reference evidence="12" key="1">
    <citation type="journal article" date="2019" name="bioRxiv">
        <title>The Genome of the Zebra Mussel, Dreissena polymorpha: A Resource for Invasive Species Research.</title>
        <authorList>
            <person name="McCartney M.A."/>
            <person name="Auch B."/>
            <person name="Kono T."/>
            <person name="Mallez S."/>
            <person name="Zhang Y."/>
            <person name="Obille A."/>
            <person name="Becker A."/>
            <person name="Abrahante J.E."/>
            <person name="Garbe J."/>
            <person name="Badalamenti J.P."/>
            <person name="Herman A."/>
            <person name="Mangelson H."/>
            <person name="Liachko I."/>
            <person name="Sullivan S."/>
            <person name="Sone E.D."/>
            <person name="Koren S."/>
            <person name="Silverstein K.A.T."/>
            <person name="Beckman K.B."/>
            <person name="Gohl D.M."/>
        </authorList>
    </citation>
    <scope>NUCLEOTIDE SEQUENCE</scope>
    <source>
        <strain evidence="12">Duluth1</strain>
        <tissue evidence="12">Whole animal</tissue>
    </source>
</reference>
<evidence type="ECO:0000313" key="12">
    <source>
        <dbReference type="EMBL" id="KAH3722342.1"/>
    </source>
</evidence>
<feature type="transmembrane region" description="Helical" evidence="10">
    <location>
        <begin position="245"/>
        <end position="261"/>
    </location>
</feature>
<dbReference type="Proteomes" id="UP000828390">
    <property type="component" value="Unassembled WGS sequence"/>
</dbReference>
<dbReference type="GO" id="GO:0032977">
    <property type="term" value="F:membrane insertase activity"/>
    <property type="evidence" value="ECO:0007669"/>
    <property type="project" value="InterPro"/>
</dbReference>
<protein>
    <recommendedName>
        <fullName evidence="11">Membrane insertase YidC/Oxa/ALB C-terminal domain-containing protein</fullName>
    </recommendedName>
</protein>
<feature type="transmembrane region" description="Helical" evidence="10">
    <location>
        <begin position="124"/>
        <end position="144"/>
    </location>
</feature>
<dbReference type="PANTHER" id="PTHR12428">
    <property type="entry name" value="OXA1"/>
    <property type="match status" value="1"/>
</dbReference>
<evidence type="ECO:0000256" key="9">
    <source>
        <dbReference type="RuleBase" id="RU003945"/>
    </source>
</evidence>
<reference evidence="12" key="2">
    <citation type="submission" date="2020-11" db="EMBL/GenBank/DDBJ databases">
        <authorList>
            <person name="McCartney M.A."/>
            <person name="Auch B."/>
            <person name="Kono T."/>
            <person name="Mallez S."/>
            <person name="Becker A."/>
            <person name="Gohl D.M."/>
            <person name="Silverstein K.A.T."/>
            <person name="Koren S."/>
            <person name="Bechman K.B."/>
            <person name="Herman A."/>
            <person name="Abrahante J.E."/>
            <person name="Garbe J."/>
        </authorList>
    </citation>
    <scope>NUCLEOTIDE SEQUENCE</scope>
    <source>
        <strain evidence="12">Duluth1</strain>
        <tissue evidence="12">Whole animal</tissue>
    </source>
</reference>
<name>A0A9D4HKZ5_DREPO</name>
<evidence type="ECO:0000256" key="6">
    <source>
        <dbReference type="ARBA" id="ARBA00022989"/>
    </source>
</evidence>
<dbReference type="EMBL" id="JAIWYP010000013">
    <property type="protein sequence ID" value="KAH3722342.1"/>
    <property type="molecule type" value="Genomic_DNA"/>
</dbReference>
<dbReference type="InterPro" id="IPR001708">
    <property type="entry name" value="YidC/ALB3/OXA1/COX18"/>
</dbReference>
<dbReference type="GO" id="GO:0005743">
    <property type="term" value="C:mitochondrial inner membrane"/>
    <property type="evidence" value="ECO:0007669"/>
    <property type="project" value="UniProtKB-SubCell"/>
</dbReference>
<dbReference type="InterPro" id="IPR028055">
    <property type="entry name" value="YidC/Oxa/ALB_C"/>
</dbReference>
<evidence type="ECO:0000313" key="13">
    <source>
        <dbReference type="Proteomes" id="UP000828390"/>
    </source>
</evidence>
<evidence type="ECO:0000256" key="1">
    <source>
        <dbReference type="ARBA" id="ARBA00004448"/>
    </source>
</evidence>
<dbReference type="Pfam" id="PF02096">
    <property type="entry name" value="60KD_IMP"/>
    <property type="match status" value="1"/>
</dbReference>
<keyword evidence="4" id="KW-0999">Mitochondrion inner membrane</keyword>
<organism evidence="12 13">
    <name type="scientific">Dreissena polymorpha</name>
    <name type="common">Zebra mussel</name>
    <name type="synonym">Mytilus polymorpha</name>
    <dbReference type="NCBI Taxonomy" id="45954"/>
    <lineage>
        <taxon>Eukaryota</taxon>
        <taxon>Metazoa</taxon>
        <taxon>Spiralia</taxon>
        <taxon>Lophotrochozoa</taxon>
        <taxon>Mollusca</taxon>
        <taxon>Bivalvia</taxon>
        <taxon>Autobranchia</taxon>
        <taxon>Heteroconchia</taxon>
        <taxon>Euheterodonta</taxon>
        <taxon>Imparidentia</taxon>
        <taxon>Neoheterodontei</taxon>
        <taxon>Myida</taxon>
        <taxon>Dreissenoidea</taxon>
        <taxon>Dreissenidae</taxon>
        <taxon>Dreissena</taxon>
    </lineage>
</organism>